<keyword evidence="7" id="KW-1185">Reference proteome</keyword>
<feature type="repeat" description="WD" evidence="3">
    <location>
        <begin position="869"/>
        <end position="909"/>
    </location>
</feature>
<dbReference type="PANTHER" id="PTHR19879">
    <property type="entry name" value="TRANSCRIPTION INITIATION FACTOR TFIID"/>
    <property type="match status" value="1"/>
</dbReference>
<dbReference type="SUPFAM" id="SSF50998">
    <property type="entry name" value="Quinoprotein alcohol dehydrogenase-like"/>
    <property type="match status" value="1"/>
</dbReference>
<dbReference type="InterPro" id="IPR011047">
    <property type="entry name" value="Quinoprotein_ADH-like_sf"/>
</dbReference>
<comment type="caution">
    <text evidence="6">The sequence shown here is derived from an EMBL/GenBank/DDBJ whole genome shotgun (WGS) entry which is preliminary data.</text>
</comment>
<dbReference type="Gene3D" id="3.40.50.300">
    <property type="entry name" value="P-loop containing nucleotide triphosphate hydrolases"/>
    <property type="match status" value="1"/>
</dbReference>
<dbReference type="EMBL" id="BMNZ01000005">
    <property type="protein sequence ID" value="GGM99627.1"/>
    <property type="molecule type" value="Genomic_DNA"/>
</dbReference>
<gene>
    <name evidence="6" type="ORF">GCM10009721_28350</name>
</gene>
<evidence type="ECO:0000256" key="2">
    <source>
        <dbReference type="ARBA" id="ARBA00022737"/>
    </source>
</evidence>
<keyword evidence="1 3" id="KW-0853">WD repeat</keyword>
<dbReference type="InterPro" id="IPR027417">
    <property type="entry name" value="P-loop_NTPase"/>
</dbReference>
<proteinExistence type="predicted"/>
<evidence type="ECO:0000256" key="3">
    <source>
        <dbReference type="PROSITE-ProRule" id="PRU00221"/>
    </source>
</evidence>
<dbReference type="Proteomes" id="UP000623461">
    <property type="component" value="Unassembled WGS sequence"/>
</dbReference>
<dbReference type="InterPro" id="IPR015943">
    <property type="entry name" value="WD40/YVTN_repeat-like_dom_sf"/>
</dbReference>
<dbReference type="InterPro" id="IPR019775">
    <property type="entry name" value="WD40_repeat_CS"/>
</dbReference>
<keyword evidence="4" id="KW-0812">Transmembrane</keyword>
<reference evidence="7" key="1">
    <citation type="journal article" date="2019" name="Int. J. Syst. Evol. Microbiol.">
        <title>The Global Catalogue of Microorganisms (GCM) 10K type strain sequencing project: providing services to taxonomists for standard genome sequencing and annotation.</title>
        <authorList>
            <consortium name="The Broad Institute Genomics Platform"/>
            <consortium name="The Broad Institute Genome Sequencing Center for Infectious Disease"/>
            <person name="Wu L."/>
            <person name="Ma J."/>
        </authorList>
    </citation>
    <scope>NUCLEOTIDE SEQUENCE [LARGE SCALE GENOMIC DNA]</scope>
    <source>
        <strain evidence="7">JCM 1365</strain>
    </source>
</reference>
<dbReference type="SUPFAM" id="SSF50978">
    <property type="entry name" value="WD40 repeat-like"/>
    <property type="match status" value="1"/>
</dbReference>
<feature type="repeat" description="WD" evidence="3">
    <location>
        <begin position="1021"/>
        <end position="1062"/>
    </location>
</feature>
<dbReference type="Pfam" id="PF00400">
    <property type="entry name" value="WD40"/>
    <property type="match status" value="8"/>
</dbReference>
<dbReference type="PANTHER" id="PTHR19879:SF9">
    <property type="entry name" value="TRANSCRIPTION INITIATION FACTOR TFIID SUBUNIT 5"/>
    <property type="match status" value="1"/>
</dbReference>
<dbReference type="Pfam" id="PF20703">
    <property type="entry name" value="nSTAND1"/>
    <property type="match status" value="1"/>
</dbReference>
<evidence type="ECO:0000313" key="7">
    <source>
        <dbReference type="Proteomes" id="UP000623461"/>
    </source>
</evidence>
<keyword evidence="4" id="KW-0472">Membrane</keyword>
<evidence type="ECO:0000259" key="5">
    <source>
        <dbReference type="Pfam" id="PF20703"/>
    </source>
</evidence>
<dbReference type="Gene3D" id="2.130.10.10">
    <property type="entry name" value="YVTN repeat-like/Quinoprotein amine dehydrogenase"/>
    <property type="match status" value="4"/>
</dbReference>
<name>A0ABQ2I7W7_9MICO</name>
<feature type="repeat" description="WD" evidence="3">
    <location>
        <begin position="621"/>
        <end position="643"/>
    </location>
</feature>
<dbReference type="InterPro" id="IPR036322">
    <property type="entry name" value="WD40_repeat_dom_sf"/>
</dbReference>
<dbReference type="SUPFAM" id="SSF52540">
    <property type="entry name" value="P-loop containing nucleoside triphosphate hydrolases"/>
    <property type="match status" value="1"/>
</dbReference>
<protein>
    <recommendedName>
        <fullName evidence="5">Novel STAND NTPase 1 domain-containing protein</fullName>
    </recommendedName>
</protein>
<evidence type="ECO:0000256" key="1">
    <source>
        <dbReference type="ARBA" id="ARBA00022574"/>
    </source>
</evidence>
<feature type="repeat" description="WD" evidence="3">
    <location>
        <begin position="571"/>
        <end position="612"/>
    </location>
</feature>
<dbReference type="PROSITE" id="PS00678">
    <property type="entry name" value="WD_REPEATS_1"/>
    <property type="match status" value="1"/>
</dbReference>
<dbReference type="SMART" id="SM00320">
    <property type="entry name" value="WD40"/>
    <property type="match status" value="10"/>
</dbReference>
<evidence type="ECO:0000313" key="6">
    <source>
        <dbReference type="EMBL" id="GGM99627.1"/>
    </source>
</evidence>
<keyword evidence="4" id="KW-1133">Transmembrane helix</keyword>
<dbReference type="InterPro" id="IPR049052">
    <property type="entry name" value="nSTAND1"/>
</dbReference>
<accession>A0ABQ2I7W7</accession>
<feature type="repeat" description="WD" evidence="3">
    <location>
        <begin position="1129"/>
        <end position="1170"/>
    </location>
</feature>
<dbReference type="PROSITE" id="PS50082">
    <property type="entry name" value="WD_REPEATS_2"/>
    <property type="match status" value="5"/>
</dbReference>
<dbReference type="PROSITE" id="PS50294">
    <property type="entry name" value="WD_REPEATS_REGION"/>
    <property type="match status" value="3"/>
</dbReference>
<feature type="domain" description="Novel STAND NTPase 1" evidence="5">
    <location>
        <begin position="21"/>
        <end position="425"/>
    </location>
</feature>
<keyword evidence="2" id="KW-0677">Repeat</keyword>
<sequence>MAGRVMSTDAAPAVAPARTNPYVGPQSFRRGDQLYGRDREAADLVDLLVAERIVLLHSPSGAGKTSLIQARLVPMLEEEGFEVLPIVRVNREPADVPGAPAGINRYVLSTLLSLEEGLPAAIQHTVTELAGMTLAQYLAQRPDMDGRPGNEVLVFDQFEEVITADPVDQDAKAAFFTDLSTMLADRKLWALFAAREDFLAEFAPYVRPLPTRLSTRYRLDLLTADQALDAMTLPARAVGVEFDHDAARRLVDDLRKVRVQHAGTVTEEEGPHVEPVQLQVVCRLMWDRLSREARRVEIADVEAVGDVDKALADYYATSVAGVCGDTGLPERSLRDWIETALVTNQGFRAQVMRGPAGPDDVSERVLRTLTDRHLLRAESRRGAVWYELAHDRLVEPIQHDNEHWRRRHLTTLEHRARDWEAQARPDRLLLTGPDLAAAHRWADSGSQPLTEVELALLHASDAAEQQLERLTRANARTRRWLVATVIVCALALVAAGLALRSSTRAREAAQRAAQAGLVGQAMGRLDVDNQLGLLLGERATKMTVPGQDGSSWQTENLLQLALDETPVMRTFRSSHGPAIAVTYSDDGARVGTVASDGTIEVWDAQGGSVVASRPGIGTADALSFSPDGDRIAVGGADGRVAIWTPSKASFVVVVAPATKAGTATHAVSFSPDGSLLACAYDNGTLSVLRSDTGREVQHLVRSGAVRDVGWAGRGSKLVAVDDSGELAAWDTGRTQSSGSWKPVFTSAASQKMPGSAVAVALDVSPDGSLVATGAGSQVVIWDVTGGRKVVVKALRAAALDVSFTSDPRRVLALDAYGNLSMVDTGTGQETGFSFWETGTLPRGIAADPTRTDRAVVQTGTGDAAVWNLPETHSDLVTSLDMTGDGTVVTGAWDGSVRLWSVTGAQVTAVSAASTSASAEGSTHSRLVAPVKGRGVRIVDTAVDPGGRFVVTADTAGAVVVTPLSPDETRPQLDAAATPKEAIGAAAVAVSPDGTLIATGGAQIDHVVRLWDAATGLLLSSMDDHSEAIVGLAFGADGKQLVSISRDGTAILWDIASHHAIRTLNVAENVTGLPAARAARSRSGSSTDPGLQLGDVAWSSGSQGSSRVAVAVGTDVQLWDPGTGQLERTLRGHLQRVASVAFDATGRRLVSASDDNTAVIWDAADGHVVRRITHRGWIAGARFVPGGDRVVLAGRTYLPTVAWLDDDALLKDAEQRTTRRLSTVECDQFQQLAGEDWQCSLPTTPGTPTPGVTQ</sequence>
<evidence type="ECO:0000256" key="4">
    <source>
        <dbReference type="SAM" id="Phobius"/>
    </source>
</evidence>
<organism evidence="6 7">
    <name type="scientific">Terrabacter tumescens</name>
    <dbReference type="NCBI Taxonomy" id="60443"/>
    <lineage>
        <taxon>Bacteria</taxon>
        <taxon>Bacillati</taxon>
        <taxon>Actinomycetota</taxon>
        <taxon>Actinomycetes</taxon>
        <taxon>Micrococcales</taxon>
        <taxon>Intrasporangiaceae</taxon>
        <taxon>Terrabacter</taxon>
    </lineage>
</organism>
<feature type="transmembrane region" description="Helical" evidence="4">
    <location>
        <begin position="480"/>
        <end position="499"/>
    </location>
</feature>
<dbReference type="InterPro" id="IPR001680">
    <property type="entry name" value="WD40_rpt"/>
</dbReference>